<evidence type="ECO:0000313" key="2">
    <source>
        <dbReference type="EMBL" id="MBT0607557.1"/>
    </source>
</evidence>
<dbReference type="EMBL" id="JAHCTB010000002">
    <property type="protein sequence ID" value="MBT0607557.1"/>
    <property type="molecule type" value="Genomic_DNA"/>
</dbReference>
<evidence type="ECO:0000256" key="1">
    <source>
        <dbReference type="SAM" id="Phobius"/>
    </source>
</evidence>
<keyword evidence="1" id="KW-0472">Membrane</keyword>
<protein>
    <submittedName>
        <fullName evidence="2">Uncharacterized protein</fullName>
    </submittedName>
</protein>
<dbReference type="RefSeq" id="WP_214112417.1">
    <property type="nucleotide sequence ID" value="NZ_JAHCTB010000002.1"/>
</dbReference>
<keyword evidence="1" id="KW-1133">Transmembrane helix</keyword>
<gene>
    <name evidence="2" type="ORF">KIV10_05130</name>
</gene>
<name>A0ABS5S5B7_9FLAO</name>
<dbReference type="Proteomes" id="UP001297092">
    <property type="component" value="Unassembled WGS sequence"/>
</dbReference>
<keyword evidence="1" id="KW-0812">Transmembrane</keyword>
<keyword evidence="3" id="KW-1185">Reference proteome</keyword>
<sequence length="164" mass="20020">MKNYLNILHYCFYLFFVKLDYWFNKVNPFLLLYKIPSIKKYHQKQDWNPYHERKKIWNDQKYGFNIIIAGGILIATLAGIFISLVFLINNIFKIYTTIPTYIIVTSCALAYFISYLFEFKEDMYLNYFEKYQFWNVNKKRMNIFLSLLFVVFVMIVIIFCVFKN</sequence>
<feature type="transmembrane region" description="Helical" evidence="1">
    <location>
        <begin position="62"/>
        <end position="88"/>
    </location>
</feature>
<accession>A0ABS5S5B7</accession>
<feature type="transmembrane region" description="Helical" evidence="1">
    <location>
        <begin position="100"/>
        <end position="117"/>
    </location>
</feature>
<proteinExistence type="predicted"/>
<comment type="caution">
    <text evidence="2">The sequence shown here is derived from an EMBL/GenBank/DDBJ whole genome shotgun (WGS) entry which is preliminary data.</text>
</comment>
<evidence type="ECO:0000313" key="3">
    <source>
        <dbReference type="Proteomes" id="UP001297092"/>
    </source>
</evidence>
<organism evidence="2 3">
    <name type="scientific">Aequorivita echinoideorum</name>
    <dbReference type="NCBI Taxonomy" id="1549647"/>
    <lineage>
        <taxon>Bacteria</taxon>
        <taxon>Pseudomonadati</taxon>
        <taxon>Bacteroidota</taxon>
        <taxon>Flavobacteriia</taxon>
        <taxon>Flavobacteriales</taxon>
        <taxon>Flavobacteriaceae</taxon>
        <taxon>Aequorivita</taxon>
    </lineage>
</organism>
<feature type="transmembrane region" description="Helical" evidence="1">
    <location>
        <begin position="7"/>
        <end position="23"/>
    </location>
</feature>
<feature type="transmembrane region" description="Helical" evidence="1">
    <location>
        <begin position="143"/>
        <end position="162"/>
    </location>
</feature>
<reference evidence="2 3" key="1">
    <citation type="submission" date="2021-05" db="EMBL/GenBank/DDBJ databases">
        <title>Aequorivita echinoideorum JCM 30378 genome.</title>
        <authorList>
            <person name="Zhang H."/>
            <person name="Li C."/>
        </authorList>
    </citation>
    <scope>NUCLEOTIDE SEQUENCE [LARGE SCALE GENOMIC DNA]</scope>
    <source>
        <strain evidence="2 3">JCM30378</strain>
    </source>
</reference>